<evidence type="ECO:0000256" key="1">
    <source>
        <dbReference type="SAM" id="Phobius"/>
    </source>
</evidence>
<comment type="caution">
    <text evidence="2">The sequence shown here is derived from an EMBL/GenBank/DDBJ whole genome shotgun (WGS) entry which is preliminary data.</text>
</comment>
<gene>
    <name evidence="2" type="ORF">JIN83_03765</name>
</gene>
<dbReference type="Proteomes" id="UP000634206">
    <property type="component" value="Unassembled WGS sequence"/>
</dbReference>
<proteinExistence type="predicted"/>
<organism evidence="2 3">
    <name type="scientific">Oceaniferula flava</name>
    <dbReference type="NCBI Taxonomy" id="2800421"/>
    <lineage>
        <taxon>Bacteria</taxon>
        <taxon>Pseudomonadati</taxon>
        <taxon>Verrucomicrobiota</taxon>
        <taxon>Verrucomicrobiia</taxon>
        <taxon>Verrucomicrobiales</taxon>
        <taxon>Verrucomicrobiaceae</taxon>
        <taxon>Oceaniferula</taxon>
    </lineage>
</organism>
<dbReference type="RefSeq" id="WP_309488666.1">
    <property type="nucleotide sequence ID" value="NZ_JAENIG010000002.1"/>
</dbReference>
<feature type="transmembrane region" description="Helical" evidence="1">
    <location>
        <begin position="12"/>
        <end position="31"/>
    </location>
</feature>
<protein>
    <submittedName>
        <fullName evidence="2">Uncharacterized protein</fullName>
    </submittedName>
</protein>
<dbReference type="EMBL" id="JAENIG010000002">
    <property type="protein sequence ID" value="MBK1854059.1"/>
    <property type="molecule type" value="Genomic_DNA"/>
</dbReference>
<name>A0AAE2SAH9_9BACT</name>
<sequence>MEARKKHTLIGFSLILFFFVMLGAVAASAYLPGFAGELGRMCLALITSPFLMETAIFFLALTLLFAINGWRRNREGDDWVALDENGVPVRDK</sequence>
<dbReference type="AlphaFoldDB" id="A0AAE2SAH9"/>
<reference evidence="2" key="1">
    <citation type="submission" date="2021-01" db="EMBL/GenBank/DDBJ databases">
        <title>Modified the classification status of verrucomicrobia.</title>
        <authorList>
            <person name="Feng X."/>
        </authorList>
    </citation>
    <scope>NUCLEOTIDE SEQUENCE</scope>
    <source>
        <strain evidence="2">5K15</strain>
    </source>
</reference>
<evidence type="ECO:0000313" key="2">
    <source>
        <dbReference type="EMBL" id="MBK1854059.1"/>
    </source>
</evidence>
<accession>A0AAE2SAH9</accession>
<keyword evidence="1" id="KW-0812">Transmembrane</keyword>
<evidence type="ECO:0000313" key="3">
    <source>
        <dbReference type="Proteomes" id="UP000634206"/>
    </source>
</evidence>
<keyword evidence="1" id="KW-0472">Membrane</keyword>
<keyword evidence="3" id="KW-1185">Reference proteome</keyword>
<feature type="transmembrane region" description="Helical" evidence="1">
    <location>
        <begin position="43"/>
        <end position="67"/>
    </location>
</feature>
<keyword evidence="1" id="KW-1133">Transmembrane helix</keyword>